<sequence length="184" mass="20702">MIKLNVLFSSTEDLIAKQVQSIKDLFDREYRDDYGEWNLKQPYGYAPQDYHLLAYLGEDLVGHMGSQVRTISVGAAECLIAGIGGVLIAPEFRGKGLGRDIMTRLLEENTQTLAVDFSYLGCREEVVPYYEACGFSRITRVETHVDRLTGKEQQQISATIMIASAKKDKKDFPEGDIDLKGRAW</sequence>
<reference evidence="2 3" key="1">
    <citation type="submission" date="2018-11" db="EMBL/GenBank/DDBJ databases">
        <authorList>
            <person name="Stevens M.J."/>
            <person name="Cernela N."/>
            <person name="Spoerry Serrano N."/>
            <person name="Schmitt S."/>
            <person name="Schrenzel J."/>
            <person name="Stephan R."/>
        </authorList>
    </citation>
    <scope>NUCLEOTIDE SEQUENCE [LARGE SCALE GENOMIC DNA]</scope>
    <source>
        <strain evidence="2 3">PP422</strain>
    </source>
</reference>
<evidence type="ECO:0000313" key="3">
    <source>
        <dbReference type="Proteomes" id="UP000274117"/>
    </source>
</evidence>
<dbReference type="AlphaFoldDB" id="A0A426TBS4"/>
<gene>
    <name evidence="2" type="ORF">EI998_08390</name>
</gene>
<comment type="caution">
    <text evidence="2">The sequence shown here is derived from an EMBL/GenBank/DDBJ whole genome shotgun (WGS) entry which is preliminary data.</text>
</comment>
<feature type="domain" description="N-acetyltransferase" evidence="1">
    <location>
        <begin position="5"/>
        <end position="166"/>
    </location>
</feature>
<reference evidence="2 3" key="2">
    <citation type="submission" date="2018-12" db="EMBL/GenBank/DDBJ databases">
        <title>Whole-genome sequences of fifteen clinical Streptococcus suis strains isolated from pigs between 2006 and 2018.</title>
        <authorList>
            <person name="Stevens M.J.A."/>
            <person name="Cernela N."/>
            <person name="Spoerry Serrano N."/>
            <person name="Schmitt S."/>
            <person name="Schrenzel J."/>
            <person name="Stephan R."/>
        </authorList>
    </citation>
    <scope>NUCLEOTIDE SEQUENCE [LARGE SCALE GENOMIC DNA]</scope>
    <source>
        <strain evidence="2 3">PP422</strain>
    </source>
</reference>
<dbReference type="EMBL" id="RSDO01000015">
    <property type="protein sequence ID" value="RRR51607.1"/>
    <property type="molecule type" value="Genomic_DNA"/>
</dbReference>
<dbReference type="InterPro" id="IPR000182">
    <property type="entry name" value="GNAT_dom"/>
</dbReference>
<dbReference type="Pfam" id="PF02474">
    <property type="entry name" value="NodA"/>
    <property type="match status" value="1"/>
</dbReference>
<organism evidence="2 3">
    <name type="scientific">Streptococcus suis</name>
    <dbReference type="NCBI Taxonomy" id="1307"/>
    <lineage>
        <taxon>Bacteria</taxon>
        <taxon>Bacillati</taxon>
        <taxon>Bacillota</taxon>
        <taxon>Bacilli</taxon>
        <taxon>Lactobacillales</taxon>
        <taxon>Streptococcaceae</taxon>
        <taxon>Streptococcus</taxon>
    </lineage>
</organism>
<dbReference type="GO" id="GO:0005829">
    <property type="term" value="C:cytosol"/>
    <property type="evidence" value="ECO:0007669"/>
    <property type="project" value="InterPro"/>
</dbReference>
<dbReference type="Proteomes" id="UP000274117">
    <property type="component" value="Unassembled WGS sequence"/>
</dbReference>
<evidence type="ECO:0000259" key="1">
    <source>
        <dbReference type="PROSITE" id="PS51186"/>
    </source>
</evidence>
<keyword evidence="2" id="KW-0808">Transferase</keyword>
<proteinExistence type="predicted"/>
<dbReference type="GO" id="GO:0016747">
    <property type="term" value="F:acyltransferase activity, transferring groups other than amino-acyl groups"/>
    <property type="evidence" value="ECO:0007669"/>
    <property type="project" value="InterPro"/>
</dbReference>
<dbReference type="SUPFAM" id="SSF55729">
    <property type="entry name" value="Acyl-CoA N-acyltransferases (Nat)"/>
    <property type="match status" value="1"/>
</dbReference>
<dbReference type="CDD" id="cd04301">
    <property type="entry name" value="NAT_SF"/>
    <property type="match status" value="1"/>
</dbReference>
<dbReference type="InterPro" id="IPR003484">
    <property type="entry name" value="NodA"/>
</dbReference>
<dbReference type="Gene3D" id="3.40.630.30">
    <property type="match status" value="1"/>
</dbReference>
<accession>A0A426TBS4</accession>
<name>A0A426TBS4_STRSU</name>
<dbReference type="InterPro" id="IPR016181">
    <property type="entry name" value="Acyl_CoA_acyltransferase"/>
</dbReference>
<protein>
    <submittedName>
        <fullName evidence="2">GNAT family N-acetyltransferase</fullName>
    </submittedName>
</protein>
<evidence type="ECO:0000313" key="2">
    <source>
        <dbReference type="EMBL" id="RRR51607.1"/>
    </source>
</evidence>
<dbReference type="PROSITE" id="PS51186">
    <property type="entry name" value="GNAT"/>
    <property type="match status" value="1"/>
</dbReference>